<organism evidence="2 3">
    <name type="scientific">Caerostris darwini</name>
    <dbReference type="NCBI Taxonomy" id="1538125"/>
    <lineage>
        <taxon>Eukaryota</taxon>
        <taxon>Metazoa</taxon>
        <taxon>Ecdysozoa</taxon>
        <taxon>Arthropoda</taxon>
        <taxon>Chelicerata</taxon>
        <taxon>Arachnida</taxon>
        <taxon>Araneae</taxon>
        <taxon>Araneomorphae</taxon>
        <taxon>Entelegynae</taxon>
        <taxon>Araneoidea</taxon>
        <taxon>Araneidae</taxon>
        <taxon>Caerostris</taxon>
    </lineage>
</organism>
<accession>A0AAV4TI38</accession>
<dbReference type="EMBL" id="BPLQ01009658">
    <property type="protein sequence ID" value="GIY45775.1"/>
    <property type="molecule type" value="Genomic_DNA"/>
</dbReference>
<evidence type="ECO:0000256" key="1">
    <source>
        <dbReference type="SAM" id="MobiDB-lite"/>
    </source>
</evidence>
<evidence type="ECO:0000313" key="2">
    <source>
        <dbReference type="EMBL" id="GIY45775.1"/>
    </source>
</evidence>
<dbReference type="Proteomes" id="UP001054837">
    <property type="component" value="Unassembled WGS sequence"/>
</dbReference>
<gene>
    <name evidence="2" type="ORF">CDAR_544081</name>
</gene>
<comment type="caution">
    <text evidence="2">The sequence shown here is derived from an EMBL/GenBank/DDBJ whole genome shotgun (WGS) entry which is preliminary data.</text>
</comment>
<name>A0AAV4TI38_9ARAC</name>
<feature type="compositionally biased region" description="Basic and acidic residues" evidence="1">
    <location>
        <begin position="1"/>
        <end position="10"/>
    </location>
</feature>
<evidence type="ECO:0008006" key="4">
    <source>
        <dbReference type="Google" id="ProtNLM"/>
    </source>
</evidence>
<proteinExistence type="predicted"/>
<keyword evidence="3" id="KW-1185">Reference proteome</keyword>
<sequence length="103" mass="12218">MKQLSHDKWTKRPIFPSQREIEPRTSMRNLLPIRSSPDTHESGKSFIALSFQFPLEKRRPPHIPLLSNTGKGWKENKKNEWKNLLLFFSFKKWGGEGFFHLEP</sequence>
<evidence type="ECO:0000313" key="3">
    <source>
        <dbReference type="Proteomes" id="UP001054837"/>
    </source>
</evidence>
<dbReference type="AlphaFoldDB" id="A0AAV4TI38"/>
<reference evidence="2 3" key="1">
    <citation type="submission" date="2021-06" db="EMBL/GenBank/DDBJ databases">
        <title>Caerostris darwini draft genome.</title>
        <authorList>
            <person name="Kono N."/>
            <person name="Arakawa K."/>
        </authorList>
    </citation>
    <scope>NUCLEOTIDE SEQUENCE [LARGE SCALE GENOMIC DNA]</scope>
</reference>
<feature type="region of interest" description="Disordered" evidence="1">
    <location>
        <begin position="1"/>
        <end position="42"/>
    </location>
</feature>
<protein>
    <recommendedName>
        <fullName evidence="4">Ycf15</fullName>
    </recommendedName>
</protein>